<protein>
    <submittedName>
        <fullName evidence="1">Uncharacterized protein</fullName>
    </submittedName>
</protein>
<dbReference type="GeneID" id="18810728"/>
<dbReference type="RefSeq" id="XP_007313396.1">
    <property type="nucleotide sequence ID" value="XM_007313334.1"/>
</dbReference>
<dbReference type="Proteomes" id="UP000008064">
    <property type="component" value="Unassembled WGS sequence"/>
</dbReference>
<dbReference type="EMBL" id="GL945429">
    <property type="protein sequence ID" value="EGO29154.1"/>
    <property type="molecule type" value="Genomic_DNA"/>
</dbReference>
<reference evidence="1" key="1">
    <citation type="submission" date="2011-04" db="EMBL/GenBank/DDBJ databases">
        <title>Evolution of plant cell wall degrading machinery underlies the functional diversity of forest fungi.</title>
        <authorList>
            <consortium name="US DOE Joint Genome Institute (JGI-PGF)"/>
            <person name="Eastwood D.C."/>
            <person name="Floudas D."/>
            <person name="Binder M."/>
            <person name="Majcherczyk A."/>
            <person name="Schneider P."/>
            <person name="Aerts A."/>
            <person name="Asiegbu F.O."/>
            <person name="Baker S.E."/>
            <person name="Barry K."/>
            <person name="Bendiksby M."/>
            <person name="Blumentritt M."/>
            <person name="Coutinho P.M."/>
            <person name="Cullen D."/>
            <person name="Cullen D."/>
            <person name="Gathman A."/>
            <person name="Goodell B."/>
            <person name="Henrissat B."/>
            <person name="Ihrmark K."/>
            <person name="Kauserud H."/>
            <person name="Kohler A."/>
            <person name="LaButti K."/>
            <person name="Lapidus A."/>
            <person name="Lavin J.L."/>
            <person name="Lee Y.-H."/>
            <person name="Lindquist E."/>
            <person name="Lilly W."/>
            <person name="Lucas S."/>
            <person name="Morin E."/>
            <person name="Murat C."/>
            <person name="Oguiza J.A."/>
            <person name="Park J."/>
            <person name="Pisabarro A.G."/>
            <person name="Riley R."/>
            <person name="Rosling A."/>
            <person name="Salamov A."/>
            <person name="Schmidt O."/>
            <person name="Schmutz J."/>
            <person name="Skrede I."/>
            <person name="Stenlid J."/>
            <person name="Wiebenga A."/>
            <person name="Xie X."/>
            <person name="Kues U."/>
            <person name="Hibbett D.S."/>
            <person name="Hoffmeister D."/>
            <person name="Hogberg N."/>
            <person name="Martin F."/>
            <person name="Grigoriev I.V."/>
            <person name="Watkinson S.C."/>
        </authorList>
    </citation>
    <scope>NUCLEOTIDE SEQUENCE</scope>
    <source>
        <strain evidence="1">S7.9</strain>
    </source>
</reference>
<accession>F8NHI3</accession>
<gene>
    <name evidence="1" type="ORF">SERLADRAFT_377605</name>
</gene>
<name>F8NHI3_SERL9</name>
<dbReference type="HOGENOM" id="CLU_2943218_0_0_1"/>
<proteinExistence type="predicted"/>
<organism>
    <name type="scientific">Serpula lacrymans var. lacrymans (strain S7.9)</name>
    <name type="common">Dry rot fungus</name>
    <dbReference type="NCBI Taxonomy" id="578457"/>
    <lineage>
        <taxon>Eukaryota</taxon>
        <taxon>Fungi</taxon>
        <taxon>Dikarya</taxon>
        <taxon>Basidiomycota</taxon>
        <taxon>Agaricomycotina</taxon>
        <taxon>Agaricomycetes</taxon>
        <taxon>Agaricomycetidae</taxon>
        <taxon>Boletales</taxon>
        <taxon>Coniophorineae</taxon>
        <taxon>Serpulaceae</taxon>
        <taxon>Serpula</taxon>
    </lineage>
</organism>
<dbReference type="KEGG" id="sla:SERLADRAFT_377605"/>
<sequence>MTICQRLVSVQSISLILPSQQRRRWECGRVRYEGSDALEEKSKAFMRLPITGVTGGKHCH</sequence>
<evidence type="ECO:0000313" key="1">
    <source>
        <dbReference type="EMBL" id="EGO29154.1"/>
    </source>
</evidence>
<dbReference type="AlphaFoldDB" id="F8NHI3"/>